<dbReference type="KEGG" id="bvi:Bcep1808_6891"/>
<evidence type="ECO:0000259" key="21">
    <source>
        <dbReference type="PROSITE" id="PS50160"/>
    </source>
</evidence>
<dbReference type="InterPro" id="IPR012340">
    <property type="entry name" value="NA-bd_OB-fold"/>
</dbReference>
<evidence type="ECO:0000313" key="23">
    <source>
        <dbReference type="Proteomes" id="UP000002287"/>
    </source>
</evidence>
<keyword evidence="3 22" id="KW-0436">Ligase</keyword>
<sequence length="631" mass="70690">MPAVVAPQLAVLARRPPSTGDWCWEIKFDGFRLMCRLEDGRARLFTRGGHDWASKMPVLARAIETLPVETVWLDGEVVVLNDSGLPDFNALQNAFDRRSTSELTYFAFDILFLNGRDLRALSLRERREALVPLIEDVQSDRIRISDSFTDDPNSLLASACRMRLEGIMGKRLDSPYRSGRSTDWIKLKCFQKQEFVVGGVTRNAGARSGIRSLMIGVHEPDGSLRYAGTVKAELRPTQRAELEQRAAALTTMSPPFYNPPARERGRDFVWLTPEIVVEVSFLEWTPRGATRQPTLKGLRYDKAASSVTEETVVDVDEPGDRAREGLSEHGRNARAPVVAGVKISNPNRVIDKQSGIRKIELVRYYDEISEFAIPYLTARPVSLVRAPDGVQGELFFQKHEERSVIPGITRLPSDFFPGHQPLLVIDTREALVGVAQMNAVEMHTWNASQPDLDYPDRFVLDLDPDPTLPWQMMTDAATLAKVLLDEIGLKSFIKTSGGKGYHIVVPVTRRQGWEEIKTFSQAIARYMARLMPERFSAVLGPKNRVGKIFIDYLRNSKGASTAAIFSARARPGMGVSMPIAWEELNEVASADQWNITNAAQRMHSLRVDPWAGYHRTRQGVTTSMSRAVGLK</sequence>
<evidence type="ECO:0000256" key="9">
    <source>
        <dbReference type="ARBA" id="ARBA00022763"/>
    </source>
</evidence>
<gene>
    <name evidence="22" type="ordered locus">Bcep1808_6891</name>
</gene>
<dbReference type="GO" id="GO:0003887">
    <property type="term" value="F:DNA-directed DNA polymerase activity"/>
    <property type="evidence" value="ECO:0007669"/>
    <property type="project" value="UniProtKB-KW"/>
</dbReference>
<dbReference type="PANTHER" id="PTHR42705:SF2">
    <property type="entry name" value="BIFUNCTIONAL NON-HOMOLOGOUS END JOINING PROTEIN LIGD"/>
    <property type="match status" value="1"/>
</dbReference>
<evidence type="ECO:0000256" key="18">
    <source>
        <dbReference type="ARBA" id="ARBA00023268"/>
    </source>
</evidence>
<dbReference type="InterPro" id="IPR052171">
    <property type="entry name" value="NHEJ_LigD"/>
</dbReference>
<dbReference type="InterPro" id="IPR012310">
    <property type="entry name" value="DNA_ligase_ATP-dep_cent"/>
</dbReference>
<keyword evidence="18" id="KW-0511">Multifunctional enzyme</keyword>
<dbReference type="Pfam" id="PF04679">
    <property type="entry name" value="DNA_ligase_A_C"/>
    <property type="match status" value="1"/>
</dbReference>
<dbReference type="Pfam" id="PF01068">
    <property type="entry name" value="DNA_ligase_A_M"/>
    <property type="match status" value="1"/>
</dbReference>
<evidence type="ECO:0000256" key="2">
    <source>
        <dbReference type="ARBA" id="ARBA00012727"/>
    </source>
</evidence>
<evidence type="ECO:0000256" key="12">
    <source>
        <dbReference type="ARBA" id="ARBA00022840"/>
    </source>
</evidence>
<dbReference type="GO" id="GO:0003910">
    <property type="term" value="F:DNA ligase (ATP) activity"/>
    <property type="evidence" value="ECO:0007669"/>
    <property type="project" value="UniProtKB-EC"/>
</dbReference>
<keyword evidence="11" id="KW-0269">Exonuclease</keyword>
<dbReference type="Gene3D" id="3.30.470.30">
    <property type="entry name" value="DNA ligase/mRNA capping enzyme"/>
    <property type="match status" value="1"/>
</dbReference>
<comment type="cofactor">
    <cofactor evidence="1">
        <name>Mn(2+)</name>
        <dbReference type="ChEBI" id="CHEBI:29035"/>
    </cofactor>
</comment>
<keyword evidence="9" id="KW-0227">DNA damage</keyword>
<dbReference type="SUPFAM" id="SSF50249">
    <property type="entry name" value="Nucleic acid-binding proteins"/>
    <property type="match status" value="1"/>
</dbReference>
<dbReference type="CDD" id="cd07971">
    <property type="entry name" value="OBF_DNA_ligase_LigD"/>
    <property type="match status" value="1"/>
</dbReference>
<dbReference type="CDD" id="cd04862">
    <property type="entry name" value="PaeLigD_Pol_like"/>
    <property type="match status" value="1"/>
</dbReference>
<dbReference type="PROSITE" id="PS50160">
    <property type="entry name" value="DNA_LIGASE_A3"/>
    <property type="match status" value="1"/>
</dbReference>
<evidence type="ECO:0000256" key="11">
    <source>
        <dbReference type="ARBA" id="ARBA00022839"/>
    </source>
</evidence>
<reference evidence="22 23" key="1">
    <citation type="submission" date="2007-03" db="EMBL/GenBank/DDBJ databases">
        <title>Complete sequence of plasmid pBVIE01 of Burkholderia vietnamiensis G4.</title>
        <authorList>
            <consortium name="US DOE Joint Genome Institute"/>
            <person name="Copeland A."/>
            <person name="Lucas S."/>
            <person name="Lapidus A."/>
            <person name="Barry K."/>
            <person name="Detter J.C."/>
            <person name="Glavina del Rio T."/>
            <person name="Hammon N."/>
            <person name="Israni S."/>
            <person name="Dalin E."/>
            <person name="Tice H."/>
            <person name="Pitluck S."/>
            <person name="Chain P."/>
            <person name="Malfatti S."/>
            <person name="Shin M."/>
            <person name="Vergez L."/>
            <person name="Schmutz J."/>
            <person name="Larimer F."/>
            <person name="Land M."/>
            <person name="Hauser L."/>
            <person name="Kyrpides N."/>
            <person name="Tiedje J."/>
            <person name="Richardson P."/>
        </authorList>
    </citation>
    <scope>NUCLEOTIDE SEQUENCE [LARGE SCALE GENOMIC DNA]</scope>
    <source>
        <strain evidence="23">G4 / LMG 22486</strain>
        <plasmid evidence="22 23">pBVIE01</plasmid>
    </source>
</reference>
<name>A4JU25_BURVG</name>
<dbReference type="GO" id="GO:0004527">
    <property type="term" value="F:exonuclease activity"/>
    <property type="evidence" value="ECO:0007669"/>
    <property type="project" value="UniProtKB-KW"/>
</dbReference>
<keyword evidence="14" id="KW-0238">DNA-binding</keyword>
<evidence type="ECO:0000256" key="17">
    <source>
        <dbReference type="ARBA" id="ARBA00023211"/>
    </source>
</evidence>
<dbReference type="InterPro" id="IPR033651">
    <property type="entry name" value="PaeLigD_Pol-like"/>
</dbReference>
<keyword evidence="6" id="KW-0540">Nuclease</keyword>
<evidence type="ECO:0000256" key="14">
    <source>
        <dbReference type="ARBA" id="ARBA00023125"/>
    </source>
</evidence>
<dbReference type="EC" id="6.5.1.1" evidence="2"/>
<keyword evidence="13" id="KW-0239">DNA-directed DNA polymerase</keyword>
<geneLocation type="plasmid" evidence="22 23">
    <name>pBVIE01</name>
</geneLocation>
<dbReference type="GO" id="GO:0006281">
    <property type="term" value="P:DNA repair"/>
    <property type="evidence" value="ECO:0007669"/>
    <property type="project" value="UniProtKB-KW"/>
</dbReference>
<dbReference type="InterPro" id="IPR012309">
    <property type="entry name" value="DNA_ligase_ATP-dep_C"/>
</dbReference>
<keyword evidence="12" id="KW-0067">ATP-binding</keyword>
<evidence type="ECO:0000256" key="3">
    <source>
        <dbReference type="ARBA" id="ARBA00022598"/>
    </source>
</evidence>
<dbReference type="Gene3D" id="3.90.920.10">
    <property type="entry name" value="DNA primase, PRIM domain"/>
    <property type="match status" value="1"/>
</dbReference>
<evidence type="ECO:0000256" key="8">
    <source>
        <dbReference type="ARBA" id="ARBA00022741"/>
    </source>
</evidence>
<evidence type="ECO:0000313" key="22">
    <source>
        <dbReference type="EMBL" id="ABO59778.1"/>
    </source>
</evidence>
<dbReference type="NCBIfam" id="TIGR02779">
    <property type="entry name" value="NHEJ_ligase_lig"/>
    <property type="match status" value="1"/>
</dbReference>
<evidence type="ECO:0000256" key="19">
    <source>
        <dbReference type="ARBA" id="ARBA00029943"/>
    </source>
</evidence>
<accession>A4JU25</accession>
<evidence type="ECO:0000256" key="15">
    <source>
        <dbReference type="ARBA" id="ARBA00023172"/>
    </source>
</evidence>
<dbReference type="InterPro" id="IPR014143">
    <property type="entry name" value="NHEJ_ligase_prk"/>
</dbReference>
<dbReference type="NCBIfam" id="TIGR02776">
    <property type="entry name" value="NHEJ_ligase_prk"/>
    <property type="match status" value="1"/>
</dbReference>
<keyword evidence="5" id="KW-0548">Nucleotidyltransferase</keyword>
<dbReference type="GO" id="GO:0006310">
    <property type="term" value="P:DNA recombination"/>
    <property type="evidence" value="ECO:0007669"/>
    <property type="project" value="UniProtKB-KW"/>
</dbReference>
<protein>
    <recommendedName>
        <fullName evidence="2">DNA ligase (ATP)</fullName>
        <ecNumber evidence="2">6.5.1.1</ecNumber>
    </recommendedName>
    <alternativeName>
        <fullName evidence="19">NHEJ DNA polymerase</fullName>
    </alternativeName>
</protein>
<dbReference type="PANTHER" id="PTHR42705">
    <property type="entry name" value="BIFUNCTIONAL NON-HOMOLOGOUS END JOINING PROTEIN LIGD"/>
    <property type="match status" value="1"/>
</dbReference>
<dbReference type="InterPro" id="IPR014145">
    <property type="entry name" value="LigD_pol_dom"/>
</dbReference>
<dbReference type="Pfam" id="PF21686">
    <property type="entry name" value="LigD_Prim-Pol"/>
    <property type="match status" value="1"/>
</dbReference>
<keyword evidence="7" id="KW-0479">Metal-binding</keyword>
<proteinExistence type="predicted"/>
<evidence type="ECO:0000256" key="5">
    <source>
        <dbReference type="ARBA" id="ARBA00022695"/>
    </source>
</evidence>
<keyword evidence="8" id="KW-0547">Nucleotide-binding</keyword>
<evidence type="ECO:0000256" key="7">
    <source>
        <dbReference type="ARBA" id="ARBA00022723"/>
    </source>
</evidence>
<keyword evidence="4" id="KW-0808">Transferase</keyword>
<keyword evidence="10" id="KW-0378">Hydrolase</keyword>
<dbReference type="Proteomes" id="UP000002287">
    <property type="component" value="Plasmid pBVIE01"/>
</dbReference>
<dbReference type="GO" id="GO:0003677">
    <property type="term" value="F:DNA binding"/>
    <property type="evidence" value="ECO:0007669"/>
    <property type="project" value="UniProtKB-KW"/>
</dbReference>
<dbReference type="SUPFAM" id="SSF56091">
    <property type="entry name" value="DNA ligase/mRNA capping enzyme, catalytic domain"/>
    <property type="match status" value="1"/>
</dbReference>
<dbReference type="AlphaFoldDB" id="A4JU25"/>
<comment type="catalytic activity">
    <reaction evidence="20">
        <text>ATP + (deoxyribonucleotide)n-3'-hydroxyl + 5'-phospho-(deoxyribonucleotide)m = (deoxyribonucleotide)n+m + AMP + diphosphate.</text>
        <dbReference type="EC" id="6.5.1.1"/>
    </reaction>
</comment>
<dbReference type="HOGENOM" id="CLU_008325_0_2_4"/>
<dbReference type="Gene3D" id="3.30.1490.70">
    <property type="match status" value="1"/>
</dbReference>
<keyword evidence="17" id="KW-0464">Manganese</keyword>
<dbReference type="Gene3D" id="2.40.50.140">
    <property type="entry name" value="Nucleic acid-binding proteins"/>
    <property type="match status" value="1"/>
</dbReference>
<dbReference type="InterPro" id="IPR014146">
    <property type="entry name" value="LigD_ligase_dom"/>
</dbReference>
<evidence type="ECO:0000256" key="6">
    <source>
        <dbReference type="ARBA" id="ARBA00022722"/>
    </source>
</evidence>
<evidence type="ECO:0000256" key="13">
    <source>
        <dbReference type="ARBA" id="ARBA00022932"/>
    </source>
</evidence>
<evidence type="ECO:0000256" key="16">
    <source>
        <dbReference type="ARBA" id="ARBA00023204"/>
    </source>
</evidence>
<evidence type="ECO:0000256" key="1">
    <source>
        <dbReference type="ARBA" id="ARBA00001936"/>
    </source>
</evidence>
<keyword evidence="22" id="KW-0614">Plasmid</keyword>
<evidence type="ECO:0000256" key="10">
    <source>
        <dbReference type="ARBA" id="ARBA00022801"/>
    </source>
</evidence>
<keyword evidence="15" id="KW-0233">DNA recombination</keyword>
<organism evidence="22 23">
    <name type="scientific">Burkholderia vietnamiensis (strain G4 / LMG 22486)</name>
    <name type="common">Burkholderia cepacia (strain R1808)</name>
    <dbReference type="NCBI Taxonomy" id="269482"/>
    <lineage>
        <taxon>Bacteria</taxon>
        <taxon>Pseudomonadati</taxon>
        <taxon>Pseudomonadota</taxon>
        <taxon>Betaproteobacteria</taxon>
        <taxon>Burkholderiales</taxon>
        <taxon>Burkholderiaceae</taxon>
        <taxon>Burkholderia</taxon>
        <taxon>Burkholderia cepacia complex</taxon>
    </lineage>
</organism>
<feature type="domain" description="ATP-dependent DNA ligase family profile" evidence="21">
    <location>
        <begin position="96"/>
        <end position="188"/>
    </location>
</feature>
<dbReference type="EMBL" id="CP000617">
    <property type="protein sequence ID" value="ABO59778.1"/>
    <property type="molecule type" value="Genomic_DNA"/>
</dbReference>
<keyword evidence="16" id="KW-0234">DNA repair</keyword>
<evidence type="ECO:0000256" key="4">
    <source>
        <dbReference type="ARBA" id="ARBA00022679"/>
    </source>
</evidence>
<dbReference type="GO" id="GO:0005524">
    <property type="term" value="F:ATP binding"/>
    <property type="evidence" value="ECO:0007669"/>
    <property type="project" value="UniProtKB-KW"/>
</dbReference>
<dbReference type="GO" id="GO:0046872">
    <property type="term" value="F:metal ion binding"/>
    <property type="evidence" value="ECO:0007669"/>
    <property type="project" value="UniProtKB-KW"/>
</dbReference>
<dbReference type="NCBIfam" id="TIGR02778">
    <property type="entry name" value="ligD_pol"/>
    <property type="match status" value="1"/>
</dbReference>
<evidence type="ECO:0000256" key="20">
    <source>
        <dbReference type="ARBA" id="ARBA00034003"/>
    </source>
</evidence>
<dbReference type="CDD" id="cd07906">
    <property type="entry name" value="Adenylation_DNA_ligase_LigD_LigC"/>
    <property type="match status" value="1"/>
</dbReference>